<dbReference type="KEGG" id="bfk:QN062_08680"/>
<dbReference type="GO" id="GO:0006465">
    <property type="term" value="P:signal peptide processing"/>
    <property type="evidence" value="ECO:0007669"/>
    <property type="project" value="UniProtKB-UniRule"/>
</dbReference>
<accession>A0AB39UAJ0</accession>
<dbReference type="GO" id="GO:0009003">
    <property type="term" value="F:signal peptidase activity"/>
    <property type="evidence" value="ECO:0007669"/>
    <property type="project" value="UniProtKB-EC"/>
</dbReference>
<dbReference type="GO" id="GO:0016020">
    <property type="term" value="C:membrane"/>
    <property type="evidence" value="ECO:0007669"/>
    <property type="project" value="UniProtKB-SubCell"/>
</dbReference>
<evidence type="ECO:0000313" key="9">
    <source>
        <dbReference type="EMBL" id="XDS49220.1"/>
    </source>
</evidence>
<gene>
    <name evidence="10" type="ORF">QN062_08680</name>
    <name evidence="9" type="ORF">QN216_02870</name>
    <name evidence="8" type="ORF">QN217_07575</name>
</gene>
<dbReference type="EC" id="3.4.21.89" evidence="5"/>
<evidence type="ECO:0000313" key="8">
    <source>
        <dbReference type="EMBL" id="XDS45998.1"/>
    </source>
</evidence>
<dbReference type="InterPro" id="IPR036286">
    <property type="entry name" value="LexA/Signal_pep-like_sf"/>
</dbReference>
<dbReference type="AlphaFoldDB" id="A0AB39UAJ0"/>
<dbReference type="CDD" id="cd06530">
    <property type="entry name" value="S26_SPase_I"/>
    <property type="match status" value="1"/>
</dbReference>
<feature type="region of interest" description="Disordered" evidence="6">
    <location>
        <begin position="1"/>
        <end position="38"/>
    </location>
</feature>
<feature type="compositionally biased region" description="Basic and acidic residues" evidence="6">
    <location>
        <begin position="20"/>
        <end position="38"/>
    </location>
</feature>
<evidence type="ECO:0000256" key="2">
    <source>
        <dbReference type="ARBA" id="ARBA00022692"/>
    </source>
</evidence>
<dbReference type="RefSeq" id="WP_369341408.1">
    <property type="nucleotide sequence ID" value="NZ_CP129675.1"/>
</dbReference>
<protein>
    <recommendedName>
        <fullName evidence="5">Signal peptidase I</fullName>
        <ecNumber evidence="5">3.4.21.89</ecNumber>
    </recommendedName>
</protein>
<dbReference type="EMBL" id="CP129675">
    <property type="protein sequence ID" value="XDS45998.1"/>
    <property type="molecule type" value="Genomic_DNA"/>
</dbReference>
<comment type="subcellular location">
    <subcellularLocation>
        <location evidence="1">Membrane</location>
    </subcellularLocation>
</comment>
<feature type="transmembrane region" description="Helical" evidence="7">
    <location>
        <begin position="184"/>
        <end position="204"/>
    </location>
</feature>
<proteinExistence type="predicted"/>
<reference evidence="8" key="1">
    <citation type="submission" date="2023-07" db="EMBL/GenBank/DDBJ databases">
        <title>Bifidobacterium aquikefiriaerophilum sp. nov. and Bifidobacterium eccum sp. nov., isolated from water kefir.</title>
        <authorList>
            <person name="Breselge S."/>
            <person name="Bellassi P."/>
            <person name="Barcenilla C."/>
            <person name="Alvarez-Ordonez A."/>
            <person name="Morelli L."/>
            <person name="Cotter P.D."/>
        </authorList>
    </citation>
    <scope>NUCLEOTIDE SEQUENCE</scope>
    <source>
        <strain evidence="10">WK012_4_13</strain>
        <strain evidence="9">WK013_4_14</strain>
        <strain evidence="8">WK048_4_13</strain>
    </source>
</reference>
<evidence type="ECO:0000313" key="10">
    <source>
        <dbReference type="EMBL" id="XDS50444.1"/>
    </source>
</evidence>
<dbReference type="SUPFAM" id="SSF51306">
    <property type="entry name" value="LexA/Signal peptidase"/>
    <property type="match status" value="1"/>
</dbReference>
<dbReference type="InterPro" id="IPR019533">
    <property type="entry name" value="Peptidase_S26"/>
</dbReference>
<evidence type="ECO:0000256" key="7">
    <source>
        <dbReference type="SAM" id="Phobius"/>
    </source>
</evidence>
<evidence type="ECO:0000256" key="1">
    <source>
        <dbReference type="ARBA" id="ARBA00004370"/>
    </source>
</evidence>
<evidence type="ECO:0000256" key="6">
    <source>
        <dbReference type="SAM" id="MobiDB-lite"/>
    </source>
</evidence>
<keyword evidence="4 7" id="KW-0472">Membrane</keyword>
<dbReference type="GO" id="GO:0004252">
    <property type="term" value="F:serine-type endopeptidase activity"/>
    <property type="evidence" value="ECO:0007669"/>
    <property type="project" value="UniProtKB-UniRule"/>
</dbReference>
<dbReference type="EMBL" id="CP129683">
    <property type="protein sequence ID" value="XDS50444.1"/>
    <property type="molecule type" value="Genomic_DNA"/>
</dbReference>
<evidence type="ECO:0000256" key="5">
    <source>
        <dbReference type="NCBIfam" id="TIGR02228"/>
    </source>
</evidence>
<sequence>MMNETPRSSDSSSSQSIQRLPDESDDSHGHGHGHAEAPARRHGHLIVRAYLRFRSVLLTVMACIGLCSMLVFIASGLFGLKVMVVKSGSMEPTIGVGSMIVSMPRKAVELKVGDVITVSYGETKRLVTHRIVQSEGCAGEKCTFVLRGDANAAEDPYKVNIDDATWHWLTIPRLGWAVLWVRTWPGLATMAGILTVTFIALFAVPGQRESS</sequence>
<keyword evidence="3 7" id="KW-1133">Transmembrane helix</keyword>
<dbReference type="NCBIfam" id="TIGR02228">
    <property type="entry name" value="sigpep_I_arch"/>
    <property type="match status" value="1"/>
</dbReference>
<name>A0AB39UAJ0_9BIFI</name>
<keyword evidence="8" id="KW-0378">Hydrolase</keyword>
<dbReference type="EMBL" id="CP129682">
    <property type="protein sequence ID" value="XDS49220.1"/>
    <property type="molecule type" value="Genomic_DNA"/>
</dbReference>
<organism evidence="8">
    <name type="scientific">Bifidobacterium fermentum</name>
    <dbReference type="NCBI Taxonomy" id="3059035"/>
    <lineage>
        <taxon>Bacteria</taxon>
        <taxon>Bacillati</taxon>
        <taxon>Actinomycetota</taxon>
        <taxon>Actinomycetes</taxon>
        <taxon>Bifidobacteriales</taxon>
        <taxon>Bifidobacteriaceae</taxon>
        <taxon>Bifidobacterium</taxon>
    </lineage>
</organism>
<dbReference type="InterPro" id="IPR001733">
    <property type="entry name" value="Peptidase_S26B"/>
</dbReference>
<keyword evidence="2 7" id="KW-0812">Transmembrane</keyword>
<evidence type="ECO:0000256" key="3">
    <source>
        <dbReference type="ARBA" id="ARBA00022989"/>
    </source>
</evidence>
<feature type="transmembrane region" description="Helical" evidence="7">
    <location>
        <begin position="56"/>
        <end position="80"/>
    </location>
</feature>
<evidence type="ECO:0000256" key="4">
    <source>
        <dbReference type="ARBA" id="ARBA00023136"/>
    </source>
</evidence>